<proteinExistence type="predicted"/>
<protein>
    <recommendedName>
        <fullName evidence="4">GLPGLI family protein</fullName>
    </recommendedName>
</protein>
<sequence>MNKKHQSAVVKILFIFLLISGVFNANAQTLNLKNTKWKSKTFWGYGHGIGSEIFPENTKDPYHDFEFLIEFDSLNFISTNKALEQSDVKQIKGSYHIFANGYIKLEIDTLICINKNKPCSLSYKSDYTQYHKYSTYSQNNDGKIEFSNIYNQNSWIDKIVNAYLKTPQNAKVRKAITDNYYIEWLPADPEKIEGNSYTLVPIVYELSKNEEDFDIKRYTDKYKLLNTLYIQRPSKKVFEMNPSTKKLEELNIKGQ</sequence>
<feature type="signal peptide" evidence="1">
    <location>
        <begin position="1"/>
        <end position="27"/>
    </location>
</feature>
<evidence type="ECO:0000256" key="1">
    <source>
        <dbReference type="SAM" id="SignalP"/>
    </source>
</evidence>
<evidence type="ECO:0000313" key="2">
    <source>
        <dbReference type="EMBL" id="SHE68222.1"/>
    </source>
</evidence>
<gene>
    <name evidence="2" type="ORF">SAMN04488522_101905</name>
</gene>
<dbReference type="EMBL" id="FQUQ01000001">
    <property type="protein sequence ID" value="SHE68222.1"/>
    <property type="molecule type" value="Genomic_DNA"/>
</dbReference>
<evidence type="ECO:0000313" key="3">
    <source>
        <dbReference type="Proteomes" id="UP000184287"/>
    </source>
</evidence>
<dbReference type="AlphaFoldDB" id="A0A1M4VH51"/>
<organism evidence="2 3">
    <name type="scientific">Pedobacter caeni</name>
    <dbReference type="NCBI Taxonomy" id="288992"/>
    <lineage>
        <taxon>Bacteria</taxon>
        <taxon>Pseudomonadati</taxon>
        <taxon>Bacteroidota</taxon>
        <taxon>Sphingobacteriia</taxon>
        <taxon>Sphingobacteriales</taxon>
        <taxon>Sphingobacteriaceae</taxon>
        <taxon>Pedobacter</taxon>
    </lineage>
</organism>
<feature type="chain" id="PRO_5012206074" description="GLPGLI family protein" evidence="1">
    <location>
        <begin position="28"/>
        <end position="255"/>
    </location>
</feature>
<evidence type="ECO:0008006" key="4">
    <source>
        <dbReference type="Google" id="ProtNLM"/>
    </source>
</evidence>
<name>A0A1M4VH51_9SPHI</name>
<dbReference type="Proteomes" id="UP000184287">
    <property type="component" value="Unassembled WGS sequence"/>
</dbReference>
<keyword evidence="1" id="KW-0732">Signal</keyword>
<reference evidence="3" key="1">
    <citation type="submission" date="2016-11" db="EMBL/GenBank/DDBJ databases">
        <authorList>
            <person name="Varghese N."/>
            <person name="Submissions S."/>
        </authorList>
    </citation>
    <scope>NUCLEOTIDE SEQUENCE [LARGE SCALE GENOMIC DNA]</scope>
    <source>
        <strain evidence="3">DSM 16990</strain>
    </source>
</reference>
<dbReference type="RefSeq" id="WP_073227925.1">
    <property type="nucleotide sequence ID" value="NZ_FQUQ01000001.1"/>
</dbReference>
<accession>A0A1M4VH51</accession>
<keyword evidence="3" id="KW-1185">Reference proteome</keyword>